<keyword evidence="10" id="KW-0350">Heme biosynthesis</keyword>
<dbReference type="InterPro" id="IPR000537">
    <property type="entry name" value="UbiA_prenyltransferase"/>
</dbReference>
<dbReference type="FunFam" id="1.10.357.140:FF:000004">
    <property type="entry name" value="Protoheme IX farnesyltransferase, mitochondrial"/>
    <property type="match status" value="1"/>
</dbReference>
<dbReference type="InterPro" id="IPR030470">
    <property type="entry name" value="UbiA_prenylTrfase_CS"/>
</dbReference>
<dbReference type="CDD" id="cd13957">
    <property type="entry name" value="PT_UbiA_Cox10"/>
    <property type="match status" value="1"/>
</dbReference>
<comment type="catalytic activity">
    <reaction evidence="13">
        <text>heme b + (2E,6E)-farnesyl diphosphate + H2O = Fe(II)-heme o + diphosphate</text>
        <dbReference type="Rhea" id="RHEA:28070"/>
        <dbReference type="ChEBI" id="CHEBI:15377"/>
        <dbReference type="ChEBI" id="CHEBI:33019"/>
        <dbReference type="ChEBI" id="CHEBI:60344"/>
        <dbReference type="ChEBI" id="CHEBI:60530"/>
        <dbReference type="ChEBI" id="CHEBI:175763"/>
        <dbReference type="EC" id="2.5.1.141"/>
    </reaction>
</comment>
<accession>A0A7R8ZUB4</accession>
<gene>
    <name evidence="14" type="ORF">CTOB1V02_LOCUS9885</name>
</gene>
<protein>
    <recommendedName>
        <fullName evidence="4">Protoheme IX farnesyltransferase, mitochondrial</fullName>
        <ecNumber evidence="3">2.5.1.141</ecNumber>
    </recommendedName>
    <alternativeName>
        <fullName evidence="12">Heme O synthase</fullName>
    </alternativeName>
</protein>
<dbReference type="PROSITE" id="PS00943">
    <property type="entry name" value="UBIA"/>
    <property type="match status" value="1"/>
</dbReference>
<reference evidence="14" key="1">
    <citation type="submission" date="2020-11" db="EMBL/GenBank/DDBJ databases">
        <authorList>
            <person name="Tran Van P."/>
        </authorList>
    </citation>
    <scope>NUCLEOTIDE SEQUENCE</scope>
</reference>
<organism evidence="14">
    <name type="scientific">Cyprideis torosa</name>
    <dbReference type="NCBI Taxonomy" id="163714"/>
    <lineage>
        <taxon>Eukaryota</taxon>
        <taxon>Metazoa</taxon>
        <taxon>Ecdysozoa</taxon>
        <taxon>Arthropoda</taxon>
        <taxon>Crustacea</taxon>
        <taxon>Oligostraca</taxon>
        <taxon>Ostracoda</taxon>
        <taxon>Podocopa</taxon>
        <taxon>Podocopida</taxon>
        <taxon>Cytherocopina</taxon>
        <taxon>Cytheroidea</taxon>
        <taxon>Cytherideidae</taxon>
        <taxon>Cyprideis</taxon>
    </lineage>
</organism>
<name>A0A7R8ZUB4_9CRUS</name>
<sequence length="391" mass="42795">MFLFGMSGILYSYRNATFLCPGCFRLTSFLYGNMWVSRTFATYILPLQAAKAHTKISETNTWEQLQDSRKSGNPSHYCFTPLKSRLISSNRIRLATATSALSSNSASVLGDSVELDSPVPPQDAIPPSVSFDWCSSNVEKSKLPLLYLKLAKYKLSAMVVVTALSGYVMAPGSVDLSTLLPCLIGTGFLSSGANALNQVFEVPYDSQMARTKQRVLVRGQLTSLHGALFAILSGAFGFVTLYTCVNPLTASLGALNFLLYTSVYTPLKRTSIVNTWVGSVVGAVPPMMGWTAACAALHPGAWLMGGILYAWQFPHFNALSWNLRPDYSKAGYRMMAVTDPGLCRRVTLRYSFALLAMCSCAPLVDLTTWHFAVDSLPLNVYLIYLGEFENC</sequence>
<dbReference type="NCBIfam" id="TIGR01473">
    <property type="entry name" value="cyoE_ctaB"/>
    <property type="match status" value="1"/>
</dbReference>
<evidence type="ECO:0000256" key="3">
    <source>
        <dbReference type="ARBA" id="ARBA00012292"/>
    </source>
</evidence>
<evidence type="ECO:0000256" key="5">
    <source>
        <dbReference type="ARBA" id="ARBA00022679"/>
    </source>
</evidence>
<dbReference type="GO" id="GO:0031966">
    <property type="term" value="C:mitochondrial membrane"/>
    <property type="evidence" value="ECO:0007669"/>
    <property type="project" value="UniProtKB-SubCell"/>
</dbReference>
<evidence type="ECO:0000256" key="11">
    <source>
        <dbReference type="ARBA" id="ARBA00023136"/>
    </source>
</evidence>
<evidence type="ECO:0000256" key="6">
    <source>
        <dbReference type="ARBA" id="ARBA00022692"/>
    </source>
</evidence>
<dbReference type="EC" id="2.5.1.141" evidence="3"/>
<evidence type="ECO:0000256" key="13">
    <source>
        <dbReference type="ARBA" id="ARBA00047690"/>
    </source>
</evidence>
<evidence type="ECO:0000313" key="14">
    <source>
        <dbReference type="EMBL" id="CAD7232044.1"/>
    </source>
</evidence>
<dbReference type="EMBL" id="OB664151">
    <property type="protein sequence ID" value="CAD7232044.1"/>
    <property type="molecule type" value="Genomic_DNA"/>
</dbReference>
<keyword evidence="5" id="KW-0808">Transferase</keyword>
<dbReference type="GO" id="GO:0006784">
    <property type="term" value="P:heme A biosynthetic process"/>
    <property type="evidence" value="ECO:0007669"/>
    <property type="project" value="TreeGrafter"/>
</dbReference>
<evidence type="ECO:0000256" key="9">
    <source>
        <dbReference type="ARBA" id="ARBA00023128"/>
    </source>
</evidence>
<evidence type="ECO:0000256" key="8">
    <source>
        <dbReference type="ARBA" id="ARBA00022989"/>
    </source>
</evidence>
<dbReference type="InterPro" id="IPR006369">
    <property type="entry name" value="Protohaem_IX_farnesylTrfase"/>
</dbReference>
<evidence type="ECO:0000256" key="1">
    <source>
        <dbReference type="ARBA" id="ARBA00004225"/>
    </source>
</evidence>
<keyword evidence="6" id="KW-0812">Transmembrane</keyword>
<evidence type="ECO:0000256" key="4">
    <source>
        <dbReference type="ARBA" id="ARBA00016335"/>
    </source>
</evidence>
<evidence type="ECO:0000256" key="12">
    <source>
        <dbReference type="ARBA" id="ARBA00030253"/>
    </source>
</evidence>
<keyword evidence="11" id="KW-0472">Membrane</keyword>
<dbReference type="Gene3D" id="1.10.357.140">
    <property type="entry name" value="UbiA prenyltransferase"/>
    <property type="match status" value="1"/>
</dbReference>
<keyword evidence="8" id="KW-1133">Transmembrane helix</keyword>
<proteinExistence type="inferred from homology"/>
<evidence type="ECO:0000256" key="2">
    <source>
        <dbReference type="ARBA" id="ARBA00005985"/>
    </source>
</evidence>
<dbReference type="Pfam" id="PF01040">
    <property type="entry name" value="UbiA"/>
    <property type="match status" value="1"/>
</dbReference>
<evidence type="ECO:0000256" key="7">
    <source>
        <dbReference type="ARBA" id="ARBA00022946"/>
    </source>
</evidence>
<dbReference type="GO" id="GO:0008495">
    <property type="term" value="F:protoheme IX farnesyltransferase activity"/>
    <property type="evidence" value="ECO:0007669"/>
    <property type="project" value="UniProtKB-EC"/>
</dbReference>
<dbReference type="InterPro" id="IPR044878">
    <property type="entry name" value="UbiA_sf"/>
</dbReference>
<keyword evidence="9" id="KW-0496">Mitochondrion</keyword>
<comment type="similarity">
    <text evidence="2">Belongs to the UbiA prenyltransferase family.</text>
</comment>
<dbReference type="OrthoDB" id="5211at2759"/>
<keyword evidence="7" id="KW-0809">Transit peptide</keyword>
<dbReference type="AlphaFoldDB" id="A0A7R8ZUB4"/>
<dbReference type="PANTHER" id="PTHR43448:SF2">
    <property type="entry name" value="PROTOHEME IX FARNESYLTRANSFERASE, MITOCHONDRIAL"/>
    <property type="match status" value="1"/>
</dbReference>
<evidence type="ECO:0000256" key="10">
    <source>
        <dbReference type="ARBA" id="ARBA00023133"/>
    </source>
</evidence>
<comment type="subcellular location">
    <subcellularLocation>
        <location evidence="1">Mitochondrion membrane</location>
        <topology evidence="1">Multi-pass membrane protein</topology>
    </subcellularLocation>
</comment>
<dbReference type="PANTHER" id="PTHR43448">
    <property type="entry name" value="PROTOHEME IX FARNESYLTRANSFERASE, MITOCHONDRIAL"/>
    <property type="match status" value="1"/>
</dbReference>